<keyword evidence="3" id="KW-1185">Reference proteome</keyword>
<dbReference type="InterPro" id="IPR050228">
    <property type="entry name" value="Carboxylesterase_BioH"/>
</dbReference>
<dbReference type="InterPro" id="IPR000073">
    <property type="entry name" value="AB_hydrolase_1"/>
</dbReference>
<dbReference type="SUPFAM" id="SSF53474">
    <property type="entry name" value="alpha/beta-Hydrolases"/>
    <property type="match status" value="1"/>
</dbReference>
<protein>
    <submittedName>
        <fullName evidence="2">Alpha/beta hydrolase</fullName>
    </submittedName>
</protein>
<accession>A0ABW3APY0</accession>
<proteinExistence type="predicted"/>
<evidence type="ECO:0000313" key="2">
    <source>
        <dbReference type="EMBL" id="MFD0792905.1"/>
    </source>
</evidence>
<organism evidence="2 3">
    <name type="scientific">Mucilaginibacter litoreus</name>
    <dbReference type="NCBI Taxonomy" id="1048221"/>
    <lineage>
        <taxon>Bacteria</taxon>
        <taxon>Pseudomonadati</taxon>
        <taxon>Bacteroidota</taxon>
        <taxon>Sphingobacteriia</taxon>
        <taxon>Sphingobacteriales</taxon>
        <taxon>Sphingobacteriaceae</taxon>
        <taxon>Mucilaginibacter</taxon>
    </lineage>
</organism>
<evidence type="ECO:0000313" key="3">
    <source>
        <dbReference type="Proteomes" id="UP001597010"/>
    </source>
</evidence>
<dbReference type="PANTHER" id="PTHR43194">
    <property type="entry name" value="HYDROLASE ALPHA/BETA FOLD FAMILY"/>
    <property type="match status" value="1"/>
</dbReference>
<dbReference type="Gene3D" id="3.40.50.1820">
    <property type="entry name" value="alpha/beta hydrolase"/>
    <property type="match status" value="1"/>
</dbReference>
<dbReference type="Pfam" id="PF12697">
    <property type="entry name" value="Abhydrolase_6"/>
    <property type="match status" value="1"/>
</dbReference>
<reference evidence="3" key="1">
    <citation type="journal article" date="2019" name="Int. J. Syst. Evol. Microbiol.">
        <title>The Global Catalogue of Microorganisms (GCM) 10K type strain sequencing project: providing services to taxonomists for standard genome sequencing and annotation.</title>
        <authorList>
            <consortium name="The Broad Institute Genomics Platform"/>
            <consortium name="The Broad Institute Genome Sequencing Center for Infectious Disease"/>
            <person name="Wu L."/>
            <person name="Ma J."/>
        </authorList>
    </citation>
    <scope>NUCLEOTIDE SEQUENCE [LARGE SCALE GENOMIC DNA]</scope>
    <source>
        <strain evidence="3">CCUG 61484</strain>
    </source>
</reference>
<comment type="caution">
    <text evidence="2">The sequence shown here is derived from an EMBL/GenBank/DDBJ whole genome shotgun (WGS) entry which is preliminary data.</text>
</comment>
<sequence>MKTIVFIHGMFQNPVSWEKWIAYFNEKGYNCLAPSWPLHEGEPAKLRNNPPQGLGDLELKTIADKIESVIRQQPEPPILIGHSVGGLIVQLMVAKGLADMGVPIASVAPNAMLAFDWGFMKNSALITNPLKGNEPFYMDQESFQSSFCNTMSEEATKIAYEETATHDSRNVLRDCMGRDGQIDTEMPHAPLLFITGEKDEIIPAQLNKRNAEAYTDEVSIADYKEFANRGHWICGQEGWKEVAEYIAEWLQEHETNKYRANHVEAH</sequence>
<dbReference type="RefSeq" id="WP_377111890.1">
    <property type="nucleotide sequence ID" value="NZ_JBHTHZ010000002.1"/>
</dbReference>
<evidence type="ECO:0000259" key="1">
    <source>
        <dbReference type="Pfam" id="PF12697"/>
    </source>
</evidence>
<dbReference type="InterPro" id="IPR029058">
    <property type="entry name" value="AB_hydrolase_fold"/>
</dbReference>
<gene>
    <name evidence="2" type="ORF">ACFQZX_04710</name>
</gene>
<keyword evidence="2" id="KW-0378">Hydrolase</keyword>
<name>A0ABW3APY0_9SPHI</name>
<dbReference type="GO" id="GO:0016787">
    <property type="term" value="F:hydrolase activity"/>
    <property type="evidence" value="ECO:0007669"/>
    <property type="project" value="UniProtKB-KW"/>
</dbReference>
<dbReference type="PANTHER" id="PTHR43194:SF2">
    <property type="entry name" value="PEROXISOMAL MEMBRANE PROTEIN LPX1"/>
    <property type="match status" value="1"/>
</dbReference>
<dbReference type="Proteomes" id="UP001597010">
    <property type="component" value="Unassembled WGS sequence"/>
</dbReference>
<dbReference type="EMBL" id="JBHTHZ010000002">
    <property type="protein sequence ID" value="MFD0792905.1"/>
    <property type="molecule type" value="Genomic_DNA"/>
</dbReference>
<feature type="domain" description="AB hydrolase-1" evidence="1">
    <location>
        <begin position="4"/>
        <end position="244"/>
    </location>
</feature>